<evidence type="ECO:0000256" key="15">
    <source>
        <dbReference type="ARBA" id="ARBA00023014"/>
    </source>
</evidence>
<evidence type="ECO:0000256" key="2">
    <source>
        <dbReference type="ARBA" id="ARBA00001966"/>
    </source>
</evidence>
<feature type="coiled-coil region" evidence="18">
    <location>
        <begin position="235"/>
        <end position="269"/>
    </location>
</feature>
<evidence type="ECO:0000256" key="9">
    <source>
        <dbReference type="ARBA" id="ARBA00022679"/>
    </source>
</evidence>
<keyword evidence="18" id="KW-0175">Coiled coil</keyword>
<dbReference type="InterPro" id="IPR036890">
    <property type="entry name" value="HATPase_C_sf"/>
</dbReference>
<keyword evidence="6" id="KW-0004">4Fe-4S</keyword>
<proteinExistence type="predicted"/>
<feature type="transmembrane region" description="Helical" evidence="19">
    <location>
        <begin position="203"/>
        <end position="222"/>
    </location>
</feature>
<evidence type="ECO:0000256" key="12">
    <source>
        <dbReference type="ARBA" id="ARBA00022840"/>
    </source>
</evidence>
<keyword evidence="19" id="KW-0472">Membrane</keyword>
<evidence type="ECO:0000256" key="3">
    <source>
        <dbReference type="ARBA" id="ARBA00004496"/>
    </source>
</evidence>
<keyword evidence="19" id="KW-0812">Transmembrane</keyword>
<organism evidence="21 22">
    <name type="scientific">Nitratireductor aestuarii</name>
    <dbReference type="NCBI Taxonomy" id="1735103"/>
    <lineage>
        <taxon>Bacteria</taxon>
        <taxon>Pseudomonadati</taxon>
        <taxon>Pseudomonadota</taxon>
        <taxon>Alphaproteobacteria</taxon>
        <taxon>Hyphomicrobiales</taxon>
        <taxon>Phyllobacteriaceae</taxon>
        <taxon>Nitratireductor</taxon>
    </lineage>
</organism>
<keyword evidence="15" id="KW-0411">Iron-sulfur</keyword>
<comment type="caution">
    <text evidence="21">The sequence shown here is derived from an EMBL/GenBank/DDBJ whole genome shotgun (WGS) entry which is preliminary data.</text>
</comment>
<comment type="catalytic activity">
    <reaction evidence="1">
        <text>ATP + protein L-histidine = ADP + protein N-phospho-L-histidine.</text>
        <dbReference type="EC" id="2.7.13.3"/>
    </reaction>
</comment>
<dbReference type="GO" id="GO:0051539">
    <property type="term" value="F:4 iron, 4 sulfur cluster binding"/>
    <property type="evidence" value="ECO:0007669"/>
    <property type="project" value="UniProtKB-KW"/>
</dbReference>
<keyword evidence="12" id="KW-0067">ATP-binding</keyword>
<keyword evidence="14" id="KW-0902">Two-component regulatory system</keyword>
<dbReference type="Pfam" id="PF02518">
    <property type="entry name" value="HATPase_c"/>
    <property type="match status" value="1"/>
</dbReference>
<evidence type="ECO:0000256" key="5">
    <source>
        <dbReference type="ARBA" id="ARBA00017322"/>
    </source>
</evidence>
<evidence type="ECO:0000256" key="6">
    <source>
        <dbReference type="ARBA" id="ARBA00022485"/>
    </source>
</evidence>
<reference evidence="21" key="2">
    <citation type="submission" date="2020-09" db="EMBL/GenBank/DDBJ databases">
        <authorList>
            <person name="Sun Q."/>
            <person name="Zhou Y."/>
        </authorList>
    </citation>
    <scope>NUCLEOTIDE SEQUENCE</scope>
    <source>
        <strain evidence="21">CGMCC 1.15320</strain>
    </source>
</reference>
<dbReference type="GO" id="GO:0016020">
    <property type="term" value="C:membrane"/>
    <property type="evidence" value="ECO:0007669"/>
    <property type="project" value="InterPro"/>
</dbReference>
<keyword evidence="13" id="KW-0408">Iron</keyword>
<evidence type="ECO:0000256" key="1">
    <source>
        <dbReference type="ARBA" id="ARBA00000085"/>
    </source>
</evidence>
<dbReference type="AlphaFoldDB" id="A0A916W9F7"/>
<keyword evidence="9" id="KW-0808">Transferase</keyword>
<dbReference type="PANTHER" id="PTHR24421">
    <property type="entry name" value="NITRATE/NITRITE SENSOR PROTEIN NARX-RELATED"/>
    <property type="match status" value="1"/>
</dbReference>
<keyword evidence="8" id="KW-0597">Phosphoprotein</keyword>
<evidence type="ECO:0000259" key="20">
    <source>
        <dbReference type="SMART" id="SM00387"/>
    </source>
</evidence>
<dbReference type="EMBL" id="BMIF01000013">
    <property type="protein sequence ID" value="GGA77984.1"/>
    <property type="molecule type" value="Genomic_DNA"/>
</dbReference>
<evidence type="ECO:0000256" key="4">
    <source>
        <dbReference type="ARBA" id="ARBA00012438"/>
    </source>
</evidence>
<evidence type="ECO:0000256" key="18">
    <source>
        <dbReference type="SAM" id="Coils"/>
    </source>
</evidence>
<evidence type="ECO:0000256" key="17">
    <source>
        <dbReference type="ARBA" id="ARBA00030800"/>
    </source>
</evidence>
<dbReference type="Proteomes" id="UP000636264">
    <property type="component" value="Unassembled WGS sequence"/>
</dbReference>
<protein>
    <recommendedName>
        <fullName evidence="5">Oxygen sensor histidine kinase NreB</fullName>
        <ecNumber evidence="4">2.7.13.3</ecNumber>
    </recommendedName>
    <alternativeName>
        <fullName evidence="17">Nitrogen regulation protein B</fullName>
    </alternativeName>
</protein>
<dbReference type="CDD" id="cd16917">
    <property type="entry name" value="HATPase_UhpB-NarQ-NarX-like"/>
    <property type="match status" value="1"/>
</dbReference>
<comment type="function">
    <text evidence="16">Member of the two-component regulatory system NreB/NreC involved in the control of dissimilatory nitrate/nitrite reduction in response to oxygen. NreB functions as a direct oxygen sensor histidine kinase which is autophosphorylated, in the absence of oxygen, probably at the conserved histidine residue, and transfers its phosphate group probably to a conserved aspartate residue of NreC. NreB/NreC activates the expression of the nitrate (narGHJI) and nitrite (nir) reductase operons, as well as the putative nitrate transporter gene narT.</text>
</comment>
<dbReference type="GO" id="GO:0005737">
    <property type="term" value="C:cytoplasm"/>
    <property type="evidence" value="ECO:0007669"/>
    <property type="project" value="UniProtKB-SubCell"/>
</dbReference>
<reference evidence="21" key="1">
    <citation type="journal article" date="2014" name="Int. J. Syst. Evol. Microbiol.">
        <title>Complete genome sequence of Corynebacterium casei LMG S-19264T (=DSM 44701T), isolated from a smear-ripened cheese.</title>
        <authorList>
            <consortium name="US DOE Joint Genome Institute (JGI-PGF)"/>
            <person name="Walter F."/>
            <person name="Albersmeier A."/>
            <person name="Kalinowski J."/>
            <person name="Ruckert C."/>
        </authorList>
    </citation>
    <scope>NUCLEOTIDE SEQUENCE</scope>
    <source>
        <strain evidence="21">CGMCC 1.15320</strain>
    </source>
</reference>
<keyword evidence="10" id="KW-0547">Nucleotide-binding</keyword>
<evidence type="ECO:0000256" key="8">
    <source>
        <dbReference type="ARBA" id="ARBA00022553"/>
    </source>
</evidence>
<comment type="cofactor">
    <cofactor evidence="2">
        <name>[4Fe-4S] cluster</name>
        <dbReference type="ChEBI" id="CHEBI:49883"/>
    </cofactor>
</comment>
<evidence type="ECO:0000256" key="16">
    <source>
        <dbReference type="ARBA" id="ARBA00024827"/>
    </source>
</evidence>
<dbReference type="InterPro" id="IPR004358">
    <property type="entry name" value="Sig_transdc_His_kin-like_C"/>
</dbReference>
<gene>
    <name evidence="21" type="ORF">GCM10011385_35160</name>
</gene>
<keyword evidence="19" id="KW-1133">Transmembrane helix</keyword>
<dbReference type="RefSeq" id="WP_188722407.1">
    <property type="nucleotide sequence ID" value="NZ_BMIF01000013.1"/>
</dbReference>
<evidence type="ECO:0000256" key="19">
    <source>
        <dbReference type="SAM" id="Phobius"/>
    </source>
</evidence>
<dbReference type="Pfam" id="PF07730">
    <property type="entry name" value="HisKA_3"/>
    <property type="match status" value="1"/>
</dbReference>
<evidence type="ECO:0000256" key="7">
    <source>
        <dbReference type="ARBA" id="ARBA00022490"/>
    </source>
</evidence>
<dbReference type="GO" id="GO:0005524">
    <property type="term" value="F:ATP binding"/>
    <property type="evidence" value="ECO:0007669"/>
    <property type="project" value="UniProtKB-KW"/>
</dbReference>
<keyword evidence="7" id="KW-0963">Cytoplasm</keyword>
<evidence type="ECO:0000313" key="21">
    <source>
        <dbReference type="EMBL" id="GGA77984.1"/>
    </source>
</evidence>
<dbReference type="InterPro" id="IPR050482">
    <property type="entry name" value="Sensor_HK_TwoCompSys"/>
</dbReference>
<dbReference type="EC" id="2.7.13.3" evidence="4"/>
<keyword evidence="22" id="KW-1185">Reference proteome</keyword>
<dbReference type="PRINTS" id="PR00344">
    <property type="entry name" value="BCTRLSENSOR"/>
</dbReference>
<evidence type="ECO:0000256" key="10">
    <source>
        <dbReference type="ARBA" id="ARBA00022741"/>
    </source>
</evidence>
<dbReference type="GO" id="GO:0046983">
    <property type="term" value="F:protein dimerization activity"/>
    <property type="evidence" value="ECO:0007669"/>
    <property type="project" value="InterPro"/>
</dbReference>
<evidence type="ECO:0000256" key="14">
    <source>
        <dbReference type="ARBA" id="ARBA00023012"/>
    </source>
</evidence>
<sequence length="468" mass="50861">MGVLAFTVPRRRWADGFTRMSQSSQFALAGGMVMLAAMTVGGLIISGIIARATIDSTATRSALFLDSLISPVVQELATKDALEPDSIVQLDALLKSGPIAERFVHVDLWLPTGSIAYSTSRELMGGSFETPDGALHALSGNIEARYTDLAAGEHVARGWKTRYLEIYVPIREHLSGRVIAVVEVHELAEPLHEKLLWLRTQTWIVMAVATFLIGAALITIVWHSGRLLAEHQLALRNRLKEIELVSEQNRKLRDKVQRASARLAEMNEAYLRNVGAELHDGPAQLVSLAALKLEQIRRADEREKREGILRSLESVLKEALHNMRTIAHGLMIPEIAGLTLCETIRSAAAAHERRTGTVVTVNCDEIGGNVSQALRICAYRFVQEGLNNAFRHAGANGQTVTGRVDGRLLSLRVSDGGSGSSGRSRGRGLGLTGLRERVESLGGTFSMSRTASGTTVEMTVNLGQGEEP</sequence>
<keyword evidence="15" id="KW-0479">Metal-binding</keyword>
<feature type="domain" description="Histidine kinase/HSP90-like ATPase" evidence="20">
    <location>
        <begin position="373"/>
        <end position="464"/>
    </location>
</feature>
<accession>A0A916W9F7</accession>
<keyword evidence="11 21" id="KW-0418">Kinase</keyword>
<dbReference type="SUPFAM" id="SSF55874">
    <property type="entry name" value="ATPase domain of HSP90 chaperone/DNA topoisomerase II/histidine kinase"/>
    <property type="match status" value="1"/>
</dbReference>
<comment type="subcellular location">
    <subcellularLocation>
        <location evidence="3">Cytoplasm</location>
    </subcellularLocation>
</comment>
<feature type="transmembrane region" description="Helical" evidence="19">
    <location>
        <begin position="26"/>
        <end position="50"/>
    </location>
</feature>
<evidence type="ECO:0000313" key="22">
    <source>
        <dbReference type="Proteomes" id="UP000636264"/>
    </source>
</evidence>
<dbReference type="Gene3D" id="3.30.565.10">
    <property type="entry name" value="Histidine kinase-like ATPase, C-terminal domain"/>
    <property type="match status" value="1"/>
</dbReference>
<evidence type="ECO:0000256" key="11">
    <source>
        <dbReference type="ARBA" id="ARBA00022777"/>
    </source>
</evidence>
<dbReference type="InterPro" id="IPR011712">
    <property type="entry name" value="Sig_transdc_His_kin_sub3_dim/P"/>
</dbReference>
<dbReference type="SMART" id="SM00387">
    <property type="entry name" value="HATPase_c"/>
    <property type="match status" value="1"/>
</dbReference>
<evidence type="ECO:0000256" key="13">
    <source>
        <dbReference type="ARBA" id="ARBA00023004"/>
    </source>
</evidence>
<dbReference type="GO" id="GO:0000155">
    <property type="term" value="F:phosphorelay sensor kinase activity"/>
    <property type="evidence" value="ECO:0007669"/>
    <property type="project" value="InterPro"/>
</dbReference>
<name>A0A916W9F7_9HYPH</name>
<dbReference type="PANTHER" id="PTHR24421:SF10">
    <property type="entry name" value="NITRATE_NITRITE SENSOR PROTEIN NARQ"/>
    <property type="match status" value="1"/>
</dbReference>
<dbReference type="InterPro" id="IPR003594">
    <property type="entry name" value="HATPase_dom"/>
</dbReference>